<dbReference type="SUPFAM" id="SSF69754">
    <property type="entry name" value="Ribosome binding protein Y (YfiA homologue)"/>
    <property type="match status" value="1"/>
</dbReference>
<dbReference type="InterPro" id="IPR036567">
    <property type="entry name" value="RHF-like"/>
</dbReference>
<dbReference type="Proteomes" id="UP001227101">
    <property type="component" value="Chromosome"/>
</dbReference>
<dbReference type="EMBL" id="CP127173">
    <property type="protein sequence ID" value="WIV56172.1"/>
    <property type="molecule type" value="Genomic_DNA"/>
</dbReference>
<evidence type="ECO:0000313" key="2">
    <source>
        <dbReference type="EMBL" id="WIV56172.1"/>
    </source>
</evidence>
<dbReference type="InterPro" id="IPR003489">
    <property type="entry name" value="RHF/RaiA"/>
</dbReference>
<evidence type="ECO:0000313" key="3">
    <source>
        <dbReference type="Proteomes" id="UP001227101"/>
    </source>
</evidence>
<sequence>MQIQISTDKNVHGGQALARRIEAELESALARFTGRITRLDVHFSDGIAAAADGVDRRCVLAARATGHGPVSVAHHAGSVDEACRGAVRKLESVLDRTYDRQFHHKGGESIRHQPLGHTAVSDEEPAGLGH</sequence>
<accession>A0ABY8XKR5</accession>
<organism evidence="2 3">
    <name type="scientific">Amycolatopsis nalaikhensis</name>
    <dbReference type="NCBI Taxonomy" id="715472"/>
    <lineage>
        <taxon>Bacteria</taxon>
        <taxon>Bacillati</taxon>
        <taxon>Actinomycetota</taxon>
        <taxon>Actinomycetes</taxon>
        <taxon>Pseudonocardiales</taxon>
        <taxon>Pseudonocardiaceae</taxon>
        <taxon>Amycolatopsis</taxon>
    </lineage>
</organism>
<gene>
    <name evidence="2" type="ORF">QP939_46490</name>
</gene>
<proteinExistence type="predicted"/>
<feature type="compositionally biased region" description="Acidic residues" evidence="1">
    <location>
        <begin position="121"/>
        <end position="130"/>
    </location>
</feature>
<name>A0ABY8XKR5_9PSEU</name>
<keyword evidence="3" id="KW-1185">Reference proteome</keyword>
<feature type="region of interest" description="Disordered" evidence="1">
    <location>
        <begin position="105"/>
        <end position="130"/>
    </location>
</feature>
<dbReference type="Gene3D" id="3.30.160.100">
    <property type="entry name" value="Ribosome hibernation promotion factor-like"/>
    <property type="match status" value="1"/>
</dbReference>
<dbReference type="Pfam" id="PF02482">
    <property type="entry name" value="Ribosomal_S30AE"/>
    <property type="match status" value="1"/>
</dbReference>
<protein>
    <submittedName>
        <fullName evidence="2">HPF/RaiA family ribosome-associated protein</fullName>
    </submittedName>
</protein>
<reference evidence="2 3" key="1">
    <citation type="submission" date="2023-06" db="EMBL/GenBank/DDBJ databases">
        <authorList>
            <person name="Oyuntsetseg B."/>
            <person name="Kim S.B."/>
        </authorList>
    </citation>
    <scope>NUCLEOTIDE SEQUENCE [LARGE SCALE GENOMIC DNA]</scope>
    <source>
        <strain evidence="2 3">2-2</strain>
    </source>
</reference>
<evidence type="ECO:0000256" key="1">
    <source>
        <dbReference type="SAM" id="MobiDB-lite"/>
    </source>
</evidence>
<dbReference type="RefSeq" id="WP_285453248.1">
    <property type="nucleotide sequence ID" value="NZ_CP127173.1"/>
</dbReference>